<organism evidence="9 10">
    <name type="scientific">candidate division TA06 bacterium</name>
    <dbReference type="NCBI Taxonomy" id="2250710"/>
    <lineage>
        <taxon>Bacteria</taxon>
        <taxon>Bacteria division TA06</taxon>
    </lineage>
</organism>
<evidence type="ECO:0000256" key="5">
    <source>
        <dbReference type="ARBA" id="ARBA00022692"/>
    </source>
</evidence>
<dbReference type="PANTHER" id="PTHR30026:SF20">
    <property type="entry name" value="OUTER MEMBRANE PROTEIN TOLC"/>
    <property type="match status" value="1"/>
</dbReference>
<dbReference type="GO" id="GO:1990281">
    <property type="term" value="C:efflux pump complex"/>
    <property type="evidence" value="ECO:0007669"/>
    <property type="project" value="TreeGrafter"/>
</dbReference>
<evidence type="ECO:0000256" key="6">
    <source>
        <dbReference type="ARBA" id="ARBA00023136"/>
    </source>
</evidence>
<dbReference type="Pfam" id="PF02321">
    <property type="entry name" value="OEP"/>
    <property type="match status" value="2"/>
</dbReference>
<dbReference type="EMBL" id="QNBC01000031">
    <property type="protein sequence ID" value="RKX66842.1"/>
    <property type="molecule type" value="Genomic_DNA"/>
</dbReference>
<dbReference type="Proteomes" id="UP000282321">
    <property type="component" value="Unassembled WGS sequence"/>
</dbReference>
<evidence type="ECO:0000256" key="7">
    <source>
        <dbReference type="ARBA" id="ARBA00023237"/>
    </source>
</evidence>
<feature type="chain" id="PRO_5024901794" description="TolC family protein" evidence="8">
    <location>
        <begin position="20"/>
        <end position="431"/>
    </location>
</feature>
<proteinExistence type="inferred from homology"/>
<comment type="similarity">
    <text evidence="2">Belongs to the outer membrane factor (OMF) (TC 1.B.17) family.</text>
</comment>
<comment type="subcellular location">
    <subcellularLocation>
        <location evidence="1">Cell outer membrane</location>
    </subcellularLocation>
</comment>
<protein>
    <recommendedName>
        <fullName evidence="11">TolC family protein</fullName>
    </recommendedName>
</protein>
<dbReference type="SUPFAM" id="SSF56954">
    <property type="entry name" value="Outer membrane efflux proteins (OEP)"/>
    <property type="match status" value="1"/>
</dbReference>
<dbReference type="InterPro" id="IPR051906">
    <property type="entry name" value="TolC-like"/>
</dbReference>
<sequence length="431" mass="48387">MTKKLIFLSMLIFPAMLSAITLDQAIEKAYKNNLLIKSTKEDVNQAKYGKISAISNFIPDVTVNGMYTRLNEAPYMTMPAMVPGQSPTQITVGNINNWDGKLQVQQPIFTWGKILQGYKIASTQLKISELKYAAIRDSIAVQVINSYYGVIVTKEFSELMDNTIKDMSEHVDAVKKMYNEGIASKLDLLNAETQLANLLPQRNSSHNAHDLALKGFRMLLGSIDDTTIYPEGALKFMNRKISEDTLKTVMYENNRSLKILNYTEQIAERGLVMAKTSNLPTLIGAFAYEYKWPNGISEEWKGGWAVSAVLSWNLFNGGKSYADIKTAKSRLEQIRIAKRQLKDGLDMGLHSLVNSYNKAIEDINAQKLNVEKAKEGLDIAKTQYEQGVITNTDYLDAEVGLMQANLNLLQAEYSAISNYYQIQYLTGNVNF</sequence>
<dbReference type="GO" id="GO:0015562">
    <property type="term" value="F:efflux transmembrane transporter activity"/>
    <property type="evidence" value="ECO:0007669"/>
    <property type="project" value="InterPro"/>
</dbReference>
<dbReference type="InterPro" id="IPR003423">
    <property type="entry name" value="OMP_efflux"/>
</dbReference>
<dbReference type="PANTHER" id="PTHR30026">
    <property type="entry name" value="OUTER MEMBRANE PROTEIN TOLC"/>
    <property type="match status" value="1"/>
</dbReference>
<keyword evidence="3" id="KW-0813">Transport</keyword>
<evidence type="ECO:0000313" key="10">
    <source>
        <dbReference type="Proteomes" id="UP000282321"/>
    </source>
</evidence>
<evidence type="ECO:0000256" key="4">
    <source>
        <dbReference type="ARBA" id="ARBA00022452"/>
    </source>
</evidence>
<evidence type="ECO:0000256" key="1">
    <source>
        <dbReference type="ARBA" id="ARBA00004442"/>
    </source>
</evidence>
<gene>
    <name evidence="9" type="ORF">DRP44_03230</name>
</gene>
<evidence type="ECO:0008006" key="11">
    <source>
        <dbReference type="Google" id="ProtNLM"/>
    </source>
</evidence>
<comment type="caution">
    <text evidence="9">The sequence shown here is derived from an EMBL/GenBank/DDBJ whole genome shotgun (WGS) entry which is preliminary data.</text>
</comment>
<keyword evidence="6" id="KW-0472">Membrane</keyword>
<keyword evidence="5" id="KW-0812">Transmembrane</keyword>
<keyword evidence="7" id="KW-0998">Cell outer membrane</keyword>
<dbReference type="GO" id="GO:0015288">
    <property type="term" value="F:porin activity"/>
    <property type="evidence" value="ECO:0007669"/>
    <property type="project" value="TreeGrafter"/>
</dbReference>
<name>A0A660S8S3_UNCT6</name>
<dbReference type="Gene3D" id="1.20.1600.10">
    <property type="entry name" value="Outer membrane efflux proteins (OEP)"/>
    <property type="match status" value="1"/>
</dbReference>
<dbReference type="GO" id="GO:0009279">
    <property type="term" value="C:cell outer membrane"/>
    <property type="evidence" value="ECO:0007669"/>
    <property type="project" value="UniProtKB-SubCell"/>
</dbReference>
<keyword evidence="4" id="KW-1134">Transmembrane beta strand</keyword>
<keyword evidence="8" id="KW-0732">Signal</keyword>
<feature type="signal peptide" evidence="8">
    <location>
        <begin position="1"/>
        <end position="19"/>
    </location>
</feature>
<evidence type="ECO:0000313" key="9">
    <source>
        <dbReference type="EMBL" id="RKX66842.1"/>
    </source>
</evidence>
<dbReference type="AlphaFoldDB" id="A0A660S8S3"/>
<evidence type="ECO:0000256" key="3">
    <source>
        <dbReference type="ARBA" id="ARBA00022448"/>
    </source>
</evidence>
<evidence type="ECO:0000256" key="2">
    <source>
        <dbReference type="ARBA" id="ARBA00007613"/>
    </source>
</evidence>
<evidence type="ECO:0000256" key="8">
    <source>
        <dbReference type="SAM" id="SignalP"/>
    </source>
</evidence>
<reference evidence="9 10" key="1">
    <citation type="submission" date="2018-06" db="EMBL/GenBank/DDBJ databases">
        <title>Extensive metabolic versatility and redundancy in microbially diverse, dynamic hydrothermal sediments.</title>
        <authorList>
            <person name="Dombrowski N."/>
            <person name="Teske A."/>
            <person name="Baker B.J."/>
        </authorList>
    </citation>
    <scope>NUCLEOTIDE SEQUENCE [LARGE SCALE GENOMIC DNA]</scope>
    <source>
        <strain evidence="9">B35_G9</strain>
    </source>
</reference>
<accession>A0A660S8S3</accession>